<reference evidence="1" key="1">
    <citation type="submission" date="2018-02" db="EMBL/GenBank/DDBJ databases">
        <title>Rhizophora mucronata_Transcriptome.</title>
        <authorList>
            <person name="Meera S.P."/>
            <person name="Sreeshan A."/>
            <person name="Augustine A."/>
        </authorList>
    </citation>
    <scope>NUCLEOTIDE SEQUENCE</scope>
    <source>
        <tissue evidence="1">Leaf</tissue>
    </source>
</reference>
<proteinExistence type="predicted"/>
<sequence>MCFRLVLGKNSCFKFQQLNENLSGCLIFMCMCGNVRWIAKILRYVRSDFWLHVVLVLCLNIVVDSGSQCSVLCKHLLQKYN</sequence>
<dbReference type="EMBL" id="GGEC01021585">
    <property type="protein sequence ID" value="MBX02069.1"/>
    <property type="molecule type" value="Transcribed_RNA"/>
</dbReference>
<dbReference type="AlphaFoldDB" id="A0A2P2K8J3"/>
<protein>
    <submittedName>
        <fullName evidence="1">Uncharacterized protein</fullName>
    </submittedName>
</protein>
<organism evidence="1">
    <name type="scientific">Rhizophora mucronata</name>
    <name type="common">Asiatic mangrove</name>
    <dbReference type="NCBI Taxonomy" id="61149"/>
    <lineage>
        <taxon>Eukaryota</taxon>
        <taxon>Viridiplantae</taxon>
        <taxon>Streptophyta</taxon>
        <taxon>Embryophyta</taxon>
        <taxon>Tracheophyta</taxon>
        <taxon>Spermatophyta</taxon>
        <taxon>Magnoliopsida</taxon>
        <taxon>eudicotyledons</taxon>
        <taxon>Gunneridae</taxon>
        <taxon>Pentapetalae</taxon>
        <taxon>rosids</taxon>
        <taxon>fabids</taxon>
        <taxon>Malpighiales</taxon>
        <taxon>Rhizophoraceae</taxon>
        <taxon>Rhizophora</taxon>
    </lineage>
</organism>
<accession>A0A2P2K8J3</accession>
<name>A0A2P2K8J3_RHIMU</name>
<evidence type="ECO:0000313" key="1">
    <source>
        <dbReference type="EMBL" id="MBX02069.1"/>
    </source>
</evidence>